<keyword evidence="1" id="KW-1003">Cell membrane</keyword>
<dbReference type="Gene3D" id="3.90.550.10">
    <property type="entry name" value="Spore Coat Polysaccharide Biosynthesis Protein SpsA, Chain A"/>
    <property type="match status" value="1"/>
</dbReference>
<evidence type="ECO:0000256" key="1">
    <source>
        <dbReference type="ARBA" id="ARBA00022519"/>
    </source>
</evidence>
<gene>
    <name evidence="3" type="ORF">IM720_09660</name>
</gene>
<evidence type="ECO:0000259" key="2">
    <source>
        <dbReference type="Pfam" id="PF00535"/>
    </source>
</evidence>
<dbReference type="RefSeq" id="WP_069075517.1">
    <property type="nucleotide sequence ID" value="NZ_CP015637.1"/>
</dbReference>
<dbReference type="PANTHER" id="PTHR22916">
    <property type="entry name" value="GLYCOSYLTRANSFERASE"/>
    <property type="match status" value="1"/>
</dbReference>
<dbReference type="InterPro" id="IPR029044">
    <property type="entry name" value="Nucleotide-diphossugar_trans"/>
</dbReference>
<dbReference type="Proteomes" id="UP000593833">
    <property type="component" value="Chromosome"/>
</dbReference>
<name>A0A1B3D669_PSEFL</name>
<keyword evidence="1" id="KW-0997">Cell inner membrane</keyword>
<feature type="domain" description="Glycosyltransferase 2-like" evidence="2">
    <location>
        <begin position="4"/>
        <end position="144"/>
    </location>
</feature>
<accession>A0A1B3D669</accession>
<evidence type="ECO:0000313" key="3">
    <source>
        <dbReference type="EMBL" id="QOU06970.1"/>
    </source>
</evidence>
<dbReference type="SUPFAM" id="SSF53448">
    <property type="entry name" value="Nucleotide-diphospho-sugar transferases"/>
    <property type="match status" value="1"/>
</dbReference>
<organism evidence="3 4">
    <name type="scientific">Pseudomonas fluorescens</name>
    <dbReference type="NCBI Taxonomy" id="294"/>
    <lineage>
        <taxon>Bacteria</taxon>
        <taxon>Pseudomonadati</taxon>
        <taxon>Pseudomonadota</taxon>
        <taxon>Gammaproteobacteria</taxon>
        <taxon>Pseudomonadales</taxon>
        <taxon>Pseudomonadaceae</taxon>
        <taxon>Pseudomonas</taxon>
    </lineage>
</organism>
<dbReference type="GO" id="GO:0016758">
    <property type="term" value="F:hexosyltransferase activity"/>
    <property type="evidence" value="ECO:0007669"/>
    <property type="project" value="UniProtKB-ARBA"/>
</dbReference>
<reference evidence="3 4" key="1">
    <citation type="submission" date="2020-10" db="EMBL/GenBank/DDBJ databases">
        <title>Complete genome sequence of a novel Pseudomonas fluorescens strain isolated from the flower of kumarahou (Pomaderris kumeraho).</title>
        <authorList>
            <person name="Summers M.C."/>
            <person name="Nowak V."/>
            <person name="Fairhurst M.J."/>
            <person name="Owen J.G."/>
            <person name="Gerth M.L."/>
            <person name="Patrick W.M."/>
        </authorList>
    </citation>
    <scope>NUCLEOTIDE SEQUENCE [LARGE SCALE GENOMIC DNA]</scope>
    <source>
        <strain evidence="3 4">KF1</strain>
    </source>
</reference>
<proteinExistence type="predicted"/>
<dbReference type="EMBL" id="CP063233">
    <property type="protein sequence ID" value="QOU06970.1"/>
    <property type="molecule type" value="Genomic_DNA"/>
</dbReference>
<keyword evidence="3" id="KW-0808">Transferase</keyword>
<evidence type="ECO:0000313" key="4">
    <source>
        <dbReference type="Proteomes" id="UP000593833"/>
    </source>
</evidence>
<protein>
    <submittedName>
        <fullName evidence="3">Glycosyltransferase</fullName>
    </submittedName>
</protein>
<sequence>MKLSIITVCYNSASTIRDTIESVFSQDHCDIEYIVIDGGSKDGTQAIVESYGERISRFISEPDKGLYDAMNKGVALATGDVIGILNSDDFYEDSTSASSVVKAFERHSESDVVFGDVVFVNAPDLQKVTRFYRGNRFTPWKLRFGWMPPHPATFIRKSAYTKVGLYSLKYRISADYEFFVRLFMVQRLKYSYLDKVLVRMRSGGASTGGLKSSLKLNMEIVEACRANGVYTNLPLVLLKLPFKLYELRKRPKN</sequence>
<keyword evidence="1" id="KW-0472">Membrane</keyword>
<dbReference type="CDD" id="cd06433">
    <property type="entry name" value="GT_2_WfgS_like"/>
    <property type="match status" value="1"/>
</dbReference>
<dbReference type="InterPro" id="IPR001173">
    <property type="entry name" value="Glyco_trans_2-like"/>
</dbReference>
<dbReference type="Pfam" id="PF00535">
    <property type="entry name" value="Glycos_transf_2"/>
    <property type="match status" value="1"/>
</dbReference>
<dbReference type="OrthoDB" id="396512at2"/>
<dbReference type="PANTHER" id="PTHR22916:SF3">
    <property type="entry name" value="UDP-GLCNAC:BETAGAL BETA-1,3-N-ACETYLGLUCOSAMINYLTRANSFERASE-LIKE PROTEIN 1"/>
    <property type="match status" value="1"/>
</dbReference>
<dbReference type="AlphaFoldDB" id="A0A1B3D669"/>